<dbReference type="InterPro" id="IPR044974">
    <property type="entry name" value="Disease_R_plants"/>
</dbReference>
<evidence type="ECO:0008006" key="4">
    <source>
        <dbReference type="Google" id="ProtNLM"/>
    </source>
</evidence>
<evidence type="ECO:0000256" key="1">
    <source>
        <dbReference type="ARBA" id="ARBA00022528"/>
    </source>
</evidence>
<dbReference type="Gene3D" id="1.10.8.430">
    <property type="entry name" value="Helical domain of apoptotic protease-activating factors"/>
    <property type="match status" value="1"/>
</dbReference>
<name>A0A8T2QMT2_CERRI</name>
<dbReference type="SUPFAM" id="SSF52540">
    <property type="entry name" value="P-loop containing nucleoside triphosphate hydrolases"/>
    <property type="match status" value="1"/>
</dbReference>
<dbReference type="InterPro" id="IPR027417">
    <property type="entry name" value="P-loop_NTPase"/>
</dbReference>
<protein>
    <recommendedName>
        <fullName evidence="4">NB-ARC domain-containing protein</fullName>
    </recommendedName>
</protein>
<keyword evidence="1" id="KW-0150">Chloroplast</keyword>
<proteinExistence type="predicted"/>
<dbReference type="GO" id="GO:0006952">
    <property type="term" value="P:defense response"/>
    <property type="evidence" value="ECO:0007669"/>
    <property type="project" value="InterPro"/>
</dbReference>
<gene>
    <name evidence="2" type="ORF">KP509_33G004100</name>
</gene>
<evidence type="ECO:0000313" key="2">
    <source>
        <dbReference type="EMBL" id="KAH7284958.1"/>
    </source>
</evidence>
<dbReference type="PANTHER" id="PTHR11017:SF385">
    <property type="entry name" value="DISEASE RESISTANCE PROTEIN (TIR-NBS-LRR CLASS)-RELATED"/>
    <property type="match status" value="1"/>
</dbReference>
<reference evidence="2" key="1">
    <citation type="submission" date="2021-08" db="EMBL/GenBank/DDBJ databases">
        <title>WGS assembly of Ceratopteris richardii.</title>
        <authorList>
            <person name="Marchant D.B."/>
            <person name="Chen G."/>
            <person name="Jenkins J."/>
            <person name="Shu S."/>
            <person name="Leebens-Mack J."/>
            <person name="Grimwood J."/>
            <person name="Schmutz J."/>
            <person name="Soltis P."/>
            <person name="Soltis D."/>
            <person name="Chen Z.-H."/>
        </authorList>
    </citation>
    <scope>NUCLEOTIDE SEQUENCE</scope>
    <source>
        <strain evidence="2">Whitten #5841</strain>
        <tissue evidence="2">Leaf</tissue>
    </source>
</reference>
<evidence type="ECO:0000313" key="3">
    <source>
        <dbReference type="Proteomes" id="UP000825935"/>
    </source>
</evidence>
<dbReference type="AlphaFoldDB" id="A0A8T2QMT2"/>
<accession>A0A8T2QMT2</accession>
<dbReference type="EMBL" id="CM035438">
    <property type="protein sequence ID" value="KAH7284958.1"/>
    <property type="molecule type" value="Genomic_DNA"/>
</dbReference>
<sequence>MSPVPPAHLTEVSKEVIRVCQGLPLSLEVLGSHLRCASPDINAWTECLPLLKQAGEKIFSILRVSLNSLQPSQKEAFLDICCFFIGREEDFVCAFVEGRYETGTTILTALKSQCLITVKSTIEYHWNDRRRQVRTLQVHNQLRDMGRDIIQKEEKNRAWDEKASNDILKDARTLSGLRGLSARTDMEIPGEVANYKSFPHLRFLELEEAQKNWELNERTTIYDLFANARCDELRWLTWRLPKELPCGLCSKQLRVLLLSNSGIRELPVR</sequence>
<keyword evidence="1" id="KW-0934">Plastid</keyword>
<dbReference type="Proteomes" id="UP000825935">
    <property type="component" value="Chromosome 33"/>
</dbReference>
<keyword evidence="3" id="KW-1185">Reference proteome</keyword>
<dbReference type="OrthoDB" id="1095810at2759"/>
<dbReference type="InterPro" id="IPR042197">
    <property type="entry name" value="Apaf_helical"/>
</dbReference>
<dbReference type="PANTHER" id="PTHR11017">
    <property type="entry name" value="LEUCINE-RICH REPEAT-CONTAINING PROTEIN"/>
    <property type="match status" value="1"/>
</dbReference>
<organism evidence="2 3">
    <name type="scientific">Ceratopteris richardii</name>
    <name type="common">Triangle waterfern</name>
    <dbReference type="NCBI Taxonomy" id="49495"/>
    <lineage>
        <taxon>Eukaryota</taxon>
        <taxon>Viridiplantae</taxon>
        <taxon>Streptophyta</taxon>
        <taxon>Embryophyta</taxon>
        <taxon>Tracheophyta</taxon>
        <taxon>Polypodiopsida</taxon>
        <taxon>Polypodiidae</taxon>
        <taxon>Polypodiales</taxon>
        <taxon>Pteridineae</taxon>
        <taxon>Pteridaceae</taxon>
        <taxon>Parkerioideae</taxon>
        <taxon>Ceratopteris</taxon>
    </lineage>
</organism>
<comment type="caution">
    <text evidence="2">The sequence shown here is derived from an EMBL/GenBank/DDBJ whole genome shotgun (WGS) entry which is preliminary data.</text>
</comment>